<dbReference type="Proteomes" id="UP001247620">
    <property type="component" value="Unassembled WGS sequence"/>
</dbReference>
<keyword evidence="2" id="KW-1185">Reference proteome</keyword>
<evidence type="ECO:0000313" key="1">
    <source>
        <dbReference type="EMBL" id="MDR6944705.1"/>
    </source>
</evidence>
<protein>
    <submittedName>
        <fullName evidence="1">Uncharacterized protein</fullName>
    </submittedName>
</protein>
<evidence type="ECO:0000313" key="2">
    <source>
        <dbReference type="Proteomes" id="UP001247620"/>
    </source>
</evidence>
<dbReference type="EMBL" id="JAVDUU010000004">
    <property type="protein sequence ID" value="MDR6944705.1"/>
    <property type="molecule type" value="Genomic_DNA"/>
</dbReference>
<comment type="caution">
    <text evidence="1">The sequence shown here is derived from an EMBL/GenBank/DDBJ whole genome shotgun (WGS) entry which is preliminary data.</text>
</comment>
<proteinExistence type="predicted"/>
<name>A0ABU1THL1_9SPHI</name>
<sequence>MSSASILYYPSIEFASYEWVKSSLLLWDYVYRIVPENYETHDSPAVRRLCLRITYASSLRLQISMPIMPAKSTLFCLRCLAYG</sequence>
<gene>
    <name evidence="1" type="ORF">J2W55_004565</name>
</gene>
<organism evidence="1 2">
    <name type="scientific">Mucilaginibacter pocheonensis</name>
    <dbReference type="NCBI Taxonomy" id="398050"/>
    <lineage>
        <taxon>Bacteria</taxon>
        <taxon>Pseudomonadati</taxon>
        <taxon>Bacteroidota</taxon>
        <taxon>Sphingobacteriia</taxon>
        <taxon>Sphingobacteriales</taxon>
        <taxon>Sphingobacteriaceae</taxon>
        <taxon>Mucilaginibacter</taxon>
    </lineage>
</organism>
<accession>A0ABU1THL1</accession>
<reference evidence="1 2" key="1">
    <citation type="submission" date="2023-07" db="EMBL/GenBank/DDBJ databases">
        <title>Sorghum-associated microbial communities from plants grown in Nebraska, USA.</title>
        <authorList>
            <person name="Schachtman D."/>
        </authorList>
    </citation>
    <scope>NUCLEOTIDE SEQUENCE [LARGE SCALE GENOMIC DNA]</scope>
    <source>
        <strain evidence="1 2">3262</strain>
    </source>
</reference>